<evidence type="ECO:0000256" key="1">
    <source>
        <dbReference type="ARBA" id="ARBA00022658"/>
    </source>
</evidence>
<dbReference type="CDD" id="cd00170">
    <property type="entry name" value="SEC14"/>
    <property type="match status" value="1"/>
</dbReference>
<comment type="caution">
    <text evidence="5">The sequence shown here is derived from an EMBL/GenBank/DDBJ whole genome shotgun (WGS) entry which is preliminary data.</text>
</comment>
<proteinExistence type="inferred from homology"/>
<dbReference type="PANTHER" id="PTHR22826:SF211">
    <property type="entry name" value="LD43457P"/>
    <property type="match status" value="1"/>
</dbReference>
<reference evidence="5 6" key="1">
    <citation type="submission" date="2015-01" db="EMBL/GenBank/DDBJ databases">
        <title>Evolution of Trichinella species and genotypes.</title>
        <authorList>
            <person name="Korhonen P.K."/>
            <person name="Edoardo P."/>
            <person name="Giuseppe L.R."/>
            <person name="Gasser R.B."/>
        </authorList>
    </citation>
    <scope>NUCLEOTIDE SEQUENCE [LARGE SCALE GENOMIC DNA]</scope>
    <source>
        <strain evidence="5">ISS1980</strain>
    </source>
</reference>
<feature type="region of interest" description="Disordered" evidence="3">
    <location>
        <begin position="20"/>
        <end position="43"/>
    </location>
</feature>
<dbReference type="GO" id="GO:0005085">
    <property type="term" value="F:guanyl-nucleotide exchange factor activity"/>
    <property type="evidence" value="ECO:0007669"/>
    <property type="project" value="UniProtKB-KW"/>
</dbReference>
<feature type="non-terminal residue" evidence="5">
    <location>
        <position position="1054"/>
    </location>
</feature>
<name>A0A0V1MAY4_9BILA</name>
<feature type="domain" description="DH" evidence="4">
    <location>
        <begin position="696"/>
        <end position="877"/>
    </location>
</feature>
<dbReference type="InterPro" id="IPR000219">
    <property type="entry name" value="DH_dom"/>
</dbReference>
<dbReference type="PANTHER" id="PTHR22826">
    <property type="entry name" value="RHO GUANINE EXCHANGE FACTOR-RELATED"/>
    <property type="match status" value="1"/>
</dbReference>
<dbReference type="AlphaFoldDB" id="A0A0V1MAY4"/>
<evidence type="ECO:0000313" key="5">
    <source>
        <dbReference type="EMBL" id="KRZ68688.1"/>
    </source>
</evidence>
<dbReference type="SMART" id="SM00325">
    <property type="entry name" value="RhoGEF"/>
    <property type="match status" value="1"/>
</dbReference>
<dbReference type="SUPFAM" id="SSF52087">
    <property type="entry name" value="CRAL/TRIO domain"/>
    <property type="match status" value="1"/>
</dbReference>
<dbReference type="Gene3D" id="1.20.900.10">
    <property type="entry name" value="Dbl homology (DH) domain"/>
    <property type="match status" value="1"/>
</dbReference>
<evidence type="ECO:0000313" key="6">
    <source>
        <dbReference type="Proteomes" id="UP000054843"/>
    </source>
</evidence>
<keyword evidence="1" id="KW-0344">Guanine-nucleotide releasing factor</keyword>
<dbReference type="GO" id="GO:0005737">
    <property type="term" value="C:cytoplasm"/>
    <property type="evidence" value="ECO:0007669"/>
    <property type="project" value="TreeGrafter"/>
</dbReference>
<evidence type="ECO:0000256" key="3">
    <source>
        <dbReference type="SAM" id="MobiDB-lite"/>
    </source>
</evidence>
<dbReference type="Gene3D" id="1.20.58.60">
    <property type="match status" value="1"/>
</dbReference>
<evidence type="ECO:0000256" key="2">
    <source>
        <dbReference type="ARBA" id="ARBA00049987"/>
    </source>
</evidence>
<dbReference type="InterPro" id="IPR035899">
    <property type="entry name" value="DBL_dom_sf"/>
</dbReference>
<protein>
    <submittedName>
        <fullName evidence="5">Guanine nucleotide exchange factor DBS</fullName>
    </submittedName>
</protein>
<dbReference type="InterPro" id="IPR056466">
    <property type="entry name" value="Spectrin_DBS"/>
</dbReference>
<organism evidence="5 6">
    <name type="scientific">Trichinella papuae</name>
    <dbReference type="NCBI Taxonomy" id="268474"/>
    <lineage>
        <taxon>Eukaryota</taxon>
        <taxon>Metazoa</taxon>
        <taxon>Ecdysozoa</taxon>
        <taxon>Nematoda</taxon>
        <taxon>Enoplea</taxon>
        <taxon>Dorylaimia</taxon>
        <taxon>Trichinellida</taxon>
        <taxon>Trichinellidae</taxon>
        <taxon>Trichinella</taxon>
    </lineage>
</organism>
<accession>A0A0V1MAY4</accession>
<dbReference type="SMART" id="SM00516">
    <property type="entry name" value="SEC14"/>
    <property type="match status" value="1"/>
</dbReference>
<dbReference type="SUPFAM" id="SSF48065">
    <property type="entry name" value="DBL homology domain (DH-domain)"/>
    <property type="match status" value="1"/>
</dbReference>
<gene>
    <name evidence="5" type="primary">MCF2L</name>
    <name evidence="5" type="ORF">T10_13514</name>
</gene>
<dbReference type="Pfam" id="PF23289">
    <property type="entry name" value="Spectrin_5"/>
    <property type="match status" value="1"/>
</dbReference>
<dbReference type="Proteomes" id="UP000054843">
    <property type="component" value="Unassembled WGS sequence"/>
</dbReference>
<evidence type="ECO:0000259" key="4">
    <source>
        <dbReference type="PROSITE" id="PS50010"/>
    </source>
</evidence>
<dbReference type="CDD" id="cd00160">
    <property type="entry name" value="RhoGEF"/>
    <property type="match status" value="1"/>
</dbReference>
<dbReference type="Pfam" id="PF00621">
    <property type="entry name" value="RhoGEF"/>
    <property type="match status" value="1"/>
</dbReference>
<keyword evidence="6" id="KW-1185">Reference proteome</keyword>
<dbReference type="Pfam" id="PF13716">
    <property type="entry name" value="CRAL_TRIO_2"/>
    <property type="match status" value="1"/>
</dbReference>
<sequence length="1054" mass="120973">MATRSQFTVHFWKRPFSQLQQQQHPNMENSTNKSPNSRFSQQEPSASYHYDYDYDLQILKKILRSDLEESGYQSALTRSQSSQYGTGWLYHDSESIASTSSCDDWDGYMKVDSQRVKIREVSDLLVTRYAFISGAKTDQGFPVLTFPDSHVHLPFVEYRLLITYLTRLQPVEDIFLGFVVIIDRRTDRWASVKTLLSHLSSFFPGNLRFVYVIKPDGVLQRALEVGYKHISGVNRLQTFVCNSLPELHQHVNPSCLTYDLCGSFHYNHLEWLQHRMEIERLRCSAEGIARTLDEFVQNLRETELPNDASTTANILSSQKADRDAIKEDFRIIVRRGFDLLKSVRQAETKPRAEQLSPTRVHNVTSVQRTLLQLEDTEKRFDKFWPTHEFRLQHCLQLRQFEEDFKKLQSNFLCHLEKLRIGPHFETGERDQCRLCSIDEVDRLIEEYRIYAEKTQADVQAANSLKLRGEQLIAAEEKELIGSLTPKCQELQRLTEQLDQALKNRSRFLHDVKKLHDYICQANHWCNTGVQLMINMTMEFDDIRQCEESLYSIQNLLTSSNDLTLDLDTSDSLLLLSAYDTKTLLSQVNARVSDVKQLCESRCVYLKRLLSKARISSFSEPIKMTAAKATNPLSCTYRYLPLRDSSHADIGQLSDDASDDALAMLSPPPISLWSELPYDQQPNVDNSCTFNAESSKRSLFVLNELLSTEQNYVDELRSVVKYYIHAFEDADQRRYVPNNLLSKQKVLFGNLHQIYNFHNELFLPALKAAESNVRAIARTFLDHTDQFQIYITYCLNKPLSEALLKQCPESYSFLQMCQDRAGHALPLSAYLLKPVQRVTKYQLLLKELARSVDRTEGSAQVEQALNAVLELLQLVNASLNQGYIVGYTIDMIESVEVIKTTSSSSTSQEKFQIVTENRQEVLTFQSINTNINAFQFVAKLKHLLSIADDSTDGRMRRPISWTSHSSNEAGYCNLDRKRHSESDLLVSDSNNNPSSCLGSARSELNLLSSVATTGANRRQANKRTSTIQPLFQNDNSALNVWLNAEQVHLVATRRL</sequence>
<dbReference type="EMBL" id="JYDO01000157">
    <property type="protein sequence ID" value="KRZ68688.1"/>
    <property type="molecule type" value="Genomic_DNA"/>
</dbReference>
<dbReference type="InterPro" id="IPR051336">
    <property type="entry name" value="RhoGEF_Guanine_NuclExch_SF"/>
</dbReference>
<comment type="similarity">
    <text evidence="2">Belongs to the MCF2 family.</text>
</comment>
<dbReference type="PROSITE" id="PS50010">
    <property type="entry name" value="DH_2"/>
    <property type="match status" value="1"/>
</dbReference>
<dbReference type="InterPro" id="IPR001251">
    <property type="entry name" value="CRAL-TRIO_dom"/>
</dbReference>
<dbReference type="InterPro" id="IPR036865">
    <property type="entry name" value="CRAL-TRIO_dom_sf"/>
</dbReference>